<evidence type="ECO:0000313" key="3">
    <source>
        <dbReference type="Proteomes" id="UP001341840"/>
    </source>
</evidence>
<keyword evidence="3" id="KW-1185">Reference proteome</keyword>
<dbReference type="EMBL" id="JASCZI010212824">
    <property type="protein sequence ID" value="MED6200390.1"/>
    <property type="molecule type" value="Genomic_DNA"/>
</dbReference>
<dbReference type="Proteomes" id="UP001341840">
    <property type="component" value="Unassembled WGS sequence"/>
</dbReference>
<accession>A0ABU6XTP9</accession>
<evidence type="ECO:0000256" key="1">
    <source>
        <dbReference type="SAM" id="MobiDB-lite"/>
    </source>
</evidence>
<name>A0ABU6XTP9_9FABA</name>
<reference evidence="2 3" key="1">
    <citation type="journal article" date="2023" name="Plants (Basel)">
        <title>Bridging the Gap: Combining Genomics and Transcriptomics Approaches to Understand Stylosanthes scabra, an Orphan Legume from the Brazilian Caatinga.</title>
        <authorList>
            <person name="Ferreira-Neto J.R.C."/>
            <person name="da Silva M.D."/>
            <person name="Binneck E."/>
            <person name="de Melo N.F."/>
            <person name="da Silva R.H."/>
            <person name="de Melo A.L.T.M."/>
            <person name="Pandolfi V."/>
            <person name="Bustamante F.O."/>
            <person name="Brasileiro-Vidal A.C."/>
            <person name="Benko-Iseppon A.M."/>
        </authorList>
    </citation>
    <scope>NUCLEOTIDE SEQUENCE [LARGE SCALE GENOMIC DNA]</scope>
    <source>
        <tissue evidence="2">Leaves</tissue>
    </source>
</reference>
<feature type="compositionally biased region" description="Basic residues" evidence="1">
    <location>
        <begin position="113"/>
        <end position="122"/>
    </location>
</feature>
<comment type="caution">
    <text evidence="2">The sequence shown here is derived from an EMBL/GenBank/DDBJ whole genome shotgun (WGS) entry which is preliminary data.</text>
</comment>
<dbReference type="PANTHER" id="PTHR48435:SF1">
    <property type="entry name" value="POLYPROTEIN"/>
    <property type="match status" value="1"/>
</dbReference>
<feature type="region of interest" description="Disordered" evidence="1">
    <location>
        <begin position="105"/>
        <end position="142"/>
    </location>
</feature>
<gene>
    <name evidence="2" type="ORF">PIB30_084570</name>
</gene>
<organism evidence="2 3">
    <name type="scientific">Stylosanthes scabra</name>
    <dbReference type="NCBI Taxonomy" id="79078"/>
    <lineage>
        <taxon>Eukaryota</taxon>
        <taxon>Viridiplantae</taxon>
        <taxon>Streptophyta</taxon>
        <taxon>Embryophyta</taxon>
        <taxon>Tracheophyta</taxon>
        <taxon>Spermatophyta</taxon>
        <taxon>Magnoliopsida</taxon>
        <taxon>eudicotyledons</taxon>
        <taxon>Gunneridae</taxon>
        <taxon>Pentapetalae</taxon>
        <taxon>rosids</taxon>
        <taxon>fabids</taxon>
        <taxon>Fabales</taxon>
        <taxon>Fabaceae</taxon>
        <taxon>Papilionoideae</taxon>
        <taxon>50 kb inversion clade</taxon>
        <taxon>dalbergioids sensu lato</taxon>
        <taxon>Dalbergieae</taxon>
        <taxon>Pterocarpus clade</taxon>
        <taxon>Stylosanthes</taxon>
    </lineage>
</organism>
<dbReference type="InterPro" id="IPR053098">
    <property type="entry name" value="Petuviruses_polyprotein"/>
</dbReference>
<protein>
    <submittedName>
        <fullName evidence="2">Uncharacterized protein</fullName>
    </submittedName>
</protein>
<sequence>MPPTITRAADRTVKMVFQKSGIEGRSSFSEGRPSLFGQSSFRRICTISPFTVQHTNYQNDPPVHYFENGNHIYVSHINGHFIWDVDPSMCDSDCDCAWDDSWSNSDDEEYMRSRSRRKKKQSCKSPQNKYPPDEPDHKPKFSLKRRSQKVFKDYPFDFSKPIPWGVTPQGYQAITPQEEVLNWHTDNTISQNKMLLRIDNTLDTLVEKTSTLMMQVDSIQAQVNELIERLSTQAYQLDHDLKAYIQSQYFGPEFQKKNQELIRIKAHLKQIEEDKARHPIIRRKIRS</sequence>
<dbReference type="PANTHER" id="PTHR48435">
    <property type="entry name" value="POLYPROTEIN"/>
    <property type="match status" value="1"/>
</dbReference>
<evidence type="ECO:0000313" key="2">
    <source>
        <dbReference type="EMBL" id="MED6200390.1"/>
    </source>
</evidence>
<proteinExistence type="predicted"/>